<feature type="transmembrane region" description="Helical" evidence="1">
    <location>
        <begin position="97"/>
        <end position="116"/>
    </location>
</feature>
<evidence type="ECO:0000256" key="1">
    <source>
        <dbReference type="SAM" id="Phobius"/>
    </source>
</evidence>
<dbReference type="InterPro" id="IPR024529">
    <property type="entry name" value="ECF_trnsprt_substrate-spec"/>
</dbReference>
<proteinExistence type="predicted"/>
<protein>
    <recommendedName>
        <fullName evidence="4">ECF transporter S component</fullName>
    </recommendedName>
</protein>
<evidence type="ECO:0000313" key="2">
    <source>
        <dbReference type="EMBL" id="NMM92989.1"/>
    </source>
</evidence>
<evidence type="ECO:0008006" key="4">
    <source>
        <dbReference type="Google" id="ProtNLM"/>
    </source>
</evidence>
<feature type="transmembrane region" description="Helical" evidence="1">
    <location>
        <begin position="64"/>
        <end position="90"/>
    </location>
</feature>
<name>A0A7Y0HSV6_9BIFI</name>
<keyword evidence="1" id="KW-0472">Membrane</keyword>
<keyword evidence="1" id="KW-1133">Transmembrane helix</keyword>
<dbReference type="Proteomes" id="UP000532194">
    <property type="component" value="Unassembled WGS sequence"/>
</dbReference>
<dbReference type="GO" id="GO:0022857">
    <property type="term" value="F:transmembrane transporter activity"/>
    <property type="evidence" value="ECO:0007669"/>
    <property type="project" value="InterPro"/>
</dbReference>
<keyword evidence="1" id="KW-0812">Transmembrane</keyword>
<comment type="caution">
    <text evidence="2">The sequence shown here is derived from an EMBL/GenBank/DDBJ whole genome shotgun (WGS) entry which is preliminary data.</text>
</comment>
<dbReference type="AlphaFoldDB" id="A0A7Y0HSV6"/>
<feature type="transmembrane region" description="Helical" evidence="1">
    <location>
        <begin position="156"/>
        <end position="177"/>
    </location>
</feature>
<keyword evidence="3" id="KW-1185">Reference proteome</keyword>
<dbReference type="Pfam" id="PF12822">
    <property type="entry name" value="ECF_trnsprt"/>
    <property type="match status" value="1"/>
</dbReference>
<organism evidence="2 3">
    <name type="scientific">Bifidobacterium oedipodis</name>
    <dbReference type="NCBI Taxonomy" id="2675322"/>
    <lineage>
        <taxon>Bacteria</taxon>
        <taxon>Bacillati</taxon>
        <taxon>Actinomycetota</taxon>
        <taxon>Actinomycetes</taxon>
        <taxon>Bifidobacteriales</taxon>
        <taxon>Bifidobacteriaceae</taxon>
        <taxon>Bifidobacterium</taxon>
    </lineage>
</organism>
<evidence type="ECO:0000313" key="3">
    <source>
        <dbReference type="Proteomes" id="UP000532194"/>
    </source>
</evidence>
<gene>
    <name evidence="2" type="ORF">G1C95_0174</name>
</gene>
<reference evidence="2 3" key="1">
    <citation type="submission" date="2020-02" db="EMBL/GenBank/DDBJ databases">
        <title>Characterization of phylogenetic diversity of novel bifidobacterial species isolated in Czech ZOOs.</title>
        <authorList>
            <person name="Lugli G.A."/>
            <person name="Vera N.B."/>
            <person name="Ventura M."/>
        </authorList>
    </citation>
    <scope>NUCLEOTIDE SEQUENCE [LARGE SCALE GENOMIC DNA]</scope>
    <source>
        <strain evidence="2 3">DSM 109957</strain>
    </source>
</reference>
<feature type="transmembrane region" description="Helical" evidence="1">
    <location>
        <begin position="128"/>
        <end position="149"/>
    </location>
</feature>
<accession>A0A7Y0HSV6</accession>
<dbReference type="RefSeq" id="WP_169171055.1">
    <property type="nucleotide sequence ID" value="NZ_JAAIII010000001.1"/>
</dbReference>
<sequence length="192" mass="19457">MTSANTTAIRRADLPRLSVTTKTAATALAIVAAVALPQLFHAMGAASGLGTALGSAFLPMHLPIIFVGLVAGPAAGAIAGAAAPLVSFALSGMPMLAMLPLMVVELCVYGLVAGLLRDIKLPAIAKVLIAQIAGRVAYSLAVAVAVLAFGRDMSIASIWTSSLVAGLPGIALQLALLPPLAYWTNDLIAKRH</sequence>
<dbReference type="EMBL" id="JAAIII010000001">
    <property type="protein sequence ID" value="NMM92989.1"/>
    <property type="molecule type" value="Genomic_DNA"/>
</dbReference>
<dbReference type="Gene3D" id="1.10.1760.20">
    <property type="match status" value="1"/>
</dbReference>